<proteinExistence type="predicted"/>
<organism evidence="1 2">
    <name type="scientific">Plantimonas leprariae</name>
    <dbReference type="NCBI Taxonomy" id="2615207"/>
    <lineage>
        <taxon>Bacteria</taxon>
        <taxon>Pseudomonadati</taxon>
        <taxon>Pseudomonadota</taxon>
        <taxon>Alphaproteobacteria</taxon>
        <taxon>Hyphomicrobiales</taxon>
        <taxon>Aurantimonadaceae</taxon>
        <taxon>Plantimonas</taxon>
    </lineage>
</organism>
<comment type="caution">
    <text evidence="1">The sequence shown here is derived from an EMBL/GenBank/DDBJ whole genome shotgun (WGS) entry which is preliminary data.</text>
</comment>
<dbReference type="GO" id="GO:0009306">
    <property type="term" value="P:protein secretion"/>
    <property type="evidence" value="ECO:0007669"/>
    <property type="project" value="InterPro"/>
</dbReference>
<dbReference type="InterPro" id="IPR012673">
    <property type="entry name" value="T3SS_SynN"/>
</dbReference>
<gene>
    <name evidence="1" type="ORF">F6X38_19890</name>
</gene>
<dbReference type="Gene3D" id="3.30.1460.10">
    <property type="match status" value="1"/>
</dbReference>
<dbReference type="Proteomes" id="UP000432089">
    <property type="component" value="Unassembled WGS sequence"/>
</dbReference>
<name>A0A7V7PL25_9HYPH</name>
<evidence type="ECO:0000313" key="1">
    <source>
        <dbReference type="EMBL" id="KAB0676835.1"/>
    </source>
</evidence>
<reference evidence="1 2" key="1">
    <citation type="submission" date="2019-09" db="EMBL/GenBank/DDBJ databases">
        <title>YIM 132180 draft genome.</title>
        <authorList>
            <person name="Zhang K."/>
        </authorList>
    </citation>
    <scope>NUCLEOTIDE SEQUENCE [LARGE SCALE GENOMIC DNA]</scope>
    <source>
        <strain evidence="1 2">YIM 132180</strain>
    </source>
</reference>
<dbReference type="AlphaFoldDB" id="A0A7V7PL25"/>
<accession>A0A7V7PL25</accession>
<dbReference type="SUPFAM" id="SSF69635">
    <property type="entry name" value="Type III secretory system chaperone-like"/>
    <property type="match status" value="1"/>
</dbReference>
<protein>
    <submittedName>
        <fullName evidence="1">Uncharacterized protein</fullName>
    </submittedName>
</protein>
<dbReference type="RefSeq" id="WP_150972829.1">
    <property type="nucleotide sequence ID" value="NZ_VZDO01000020.1"/>
</dbReference>
<dbReference type="EMBL" id="VZDO01000020">
    <property type="protein sequence ID" value="KAB0676835.1"/>
    <property type="molecule type" value="Genomic_DNA"/>
</dbReference>
<sequence length="124" mass="13086">MSFTPAARRTIEGFAAQLGVETREAADGSHSFRFDRSGQLTFTAGANGRAVISLARRPDVAGEATERRVLGLARPDAGGRSFLHAGMTRDGTVIFALAMDEADLDLPAIETALQRLLAAQAAIT</sequence>
<evidence type="ECO:0000313" key="2">
    <source>
        <dbReference type="Proteomes" id="UP000432089"/>
    </source>
</evidence>
<dbReference type="Pfam" id="PF21665">
    <property type="entry name" value="Type_III_SycN"/>
    <property type="match status" value="1"/>
</dbReference>
<keyword evidence="2" id="KW-1185">Reference proteome</keyword>